<reference evidence="1" key="1">
    <citation type="journal article" date="2020" name="Phytopathology">
        <title>Genome sequence of the chestnut blight fungus Cryphonectria parasitica EP155: A fundamental resource for an archetypical invasive plant pathogen.</title>
        <authorList>
            <person name="Crouch J.A."/>
            <person name="Dawe A."/>
            <person name="Aerts A."/>
            <person name="Barry K."/>
            <person name="Churchill A.C.L."/>
            <person name="Grimwood J."/>
            <person name="Hillman B."/>
            <person name="Milgroom M.G."/>
            <person name="Pangilinan J."/>
            <person name="Smith M."/>
            <person name="Salamov A."/>
            <person name="Schmutz J."/>
            <person name="Yadav J."/>
            <person name="Grigoriev I.V."/>
            <person name="Nuss D."/>
        </authorList>
    </citation>
    <scope>NUCLEOTIDE SEQUENCE</scope>
    <source>
        <strain evidence="1">EP155</strain>
    </source>
</reference>
<evidence type="ECO:0000313" key="2">
    <source>
        <dbReference type="Proteomes" id="UP000803844"/>
    </source>
</evidence>
<dbReference type="RefSeq" id="XP_040773832.1">
    <property type="nucleotide sequence ID" value="XM_040917569.1"/>
</dbReference>
<comment type="caution">
    <text evidence="1">The sequence shown here is derived from an EMBL/GenBank/DDBJ whole genome shotgun (WGS) entry which is preliminary data.</text>
</comment>
<organism evidence="1 2">
    <name type="scientific">Cryphonectria parasitica (strain ATCC 38755 / EP155)</name>
    <dbReference type="NCBI Taxonomy" id="660469"/>
    <lineage>
        <taxon>Eukaryota</taxon>
        <taxon>Fungi</taxon>
        <taxon>Dikarya</taxon>
        <taxon>Ascomycota</taxon>
        <taxon>Pezizomycotina</taxon>
        <taxon>Sordariomycetes</taxon>
        <taxon>Sordariomycetidae</taxon>
        <taxon>Diaporthales</taxon>
        <taxon>Cryphonectriaceae</taxon>
        <taxon>Cryphonectria-Endothia species complex</taxon>
        <taxon>Cryphonectria</taxon>
    </lineage>
</organism>
<proteinExistence type="predicted"/>
<dbReference type="AlphaFoldDB" id="A0A9P4XXK4"/>
<accession>A0A9P4XXK4</accession>
<sequence>YGSLSWIFCYDDNCLIHLSSKEGSEWFPQKPRRHRQIAIAGRGYTLSTTMSSNNSDCSDVTERSIQALEEGLNNGALRHSPSPVPDIIARDMNKGWYSLGYWYKYLSNIENASQATERLS</sequence>
<feature type="non-terminal residue" evidence="1">
    <location>
        <position position="1"/>
    </location>
</feature>
<gene>
    <name evidence="1" type="ORF">M406DRAFT_263123</name>
</gene>
<dbReference type="OrthoDB" id="4899847at2759"/>
<dbReference type="GeneID" id="63834698"/>
<protein>
    <submittedName>
        <fullName evidence="1">Uncharacterized protein</fullName>
    </submittedName>
</protein>
<dbReference type="EMBL" id="MU032350">
    <property type="protein sequence ID" value="KAF3762853.1"/>
    <property type="molecule type" value="Genomic_DNA"/>
</dbReference>
<name>A0A9P4XXK4_CRYP1</name>
<dbReference type="Proteomes" id="UP000803844">
    <property type="component" value="Unassembled WGS sequence"/>
</dbReference>
<keyword evidence="2" id="KW-1185">Reference proteome</keyword>
<evidence type="ECO:0000313" key="1">
    <source>
        <dbReference type="EMBL" id="KAF3762853.1"/>
    </source>
</evidence>